<dbReference type="Proteomes" id="UP000198853">
    <property type="component" value="Unassembled WGS sequence"/>
</dbReference>
<keyword evidence="2" id="KW-1185">Reference proteome</keyword>
<proteinExistence type="predicted"/>
<organism evidence="1 2">
    <name type="scientific">Natribacillus halophilus</name>
    <dbReference type="NCBI Taxonomy" id="549003"/>
    <lineage>
        <taxon>Bacteria</taxon>
        <taxon>Bacillati</taxon>
        <taxon>Bacillota</taxon>
        <taxon>Bacilli</taxon>
        <taxon>Bacillales</taxon>
        <taxon>Bacillaceae</taxon>
        <taxon>Natribacillus</taxon>
    </lineage>
</organism>
<gene>
    <name evidence="1" type="ORF">SAMN04488123_13614</name>
</gene>
<evidence type="ECO:0000313" key="2">
    <source>
        <dbReference type="Proteomes" id="UP000198853"/>
    </source>
</evidence>
<dbReference type="EMBL" id="FNEN01000036">
    <property type="protein sequence ID" value="SDJ32809.1"/>
    <property type="molecule type" value="Genomic_DNA"/>
</dbReference>
<protein>
    <submittedName>
        <fullName evidence="1">Uncharacterized protein</fullName>
    </submittedName>
</protein>
<reference evidence="1 2" key="1">
    <citation type="submission" date="2016-10" db="EMBL/GenBank/DDBJ databases">
        <authorList>
            <person name="de Groot N.N."/>
        </authorList>
    </citation>
    <scope>NUCLEOTIDE SEQUENCE [LARGE SCALE GENOMIC DNA]</scope>
    <source>
        <strain evidence="1 2">DSM 21771</strain>
    </source>
</reference>
<sequence>MRSLKHAIPNDGGIQLTGLKEAPMSSIDSYVVRDLESKER</sequence>
<evidence type="ECO:0000313" key="1">
    <source>
        <dbReference type="EMBL" id="SDJ32809.1"/>
    </source>
</evidence>
<name>A0A1G8SUA7_9BACI</name>
<accession>A0A1G8SUA7</accession>
<dbReference type="AlphaFoldDB" id="A0A1G8SUA7"/>